<feature type="transmembrane region" description="Helical" evidence="1">
    <location>
        <begin position="12"/>
        <end position="37"/>
    </location>
</feature>
<dbReference type="AlphaFoldDB" id="A0AAV7FES9"/>
<proteinExistence type="predicted"/>
<reference evidence="2 3" key="1">
    <citation type="submission" date="2021-07" db="EMBL/GenBank/DDBJ databases">
        <title>The Aristolochia fimbriata genome: insights into angiosperm evolution, floral development and chemical biosynthesis.</title>
        <authorList>
            <person name="Jiao Y."/>
        </authorList>
    </citation>
    <scope>NUCLEOTIDE SEQUENCE [LARGE SCALE GENOMIC DNA]</scope>
    <source>
        <strain evidence="2">IBCAS-2021</strain>
        <tissue evidence="2">Leaf</tissue>
    </source>
</reference>
<name>A0AAV7FES9_ARIFI</name>
<dbReference type="PANTHER" id="PTHR15852:SF29">
    <property type="entry name" value="PLASTID TRANSCRIPTIONALLY ACTIVE PROTEIN"/>
    <property type="match status" value="1"/>
</dbReference>
<evidence type="ECO:0000313" key="3">
    <source>
        <dbReference type="Proteomes" id="UP000825729"/>
    </source>
</evidence>
<comment type="caution">
    <text evidence="2">The sequence shown here is derived from an EMBL/GenBank/DDBJ whole genome shotgun (WGS) entry which is preliminary data.</text>
</comment>
<dbReference type="InterPro" id="IPR036410">
    <property type="entry name" value="HSP_DnaJ_Cys-rich_dom_sf"/>
</dbReference>
<dbReference type="PANTHER" id="PTHR15852">
    <property type="entry name" value="PLASTID TRANSCRIPTIONALLY ACTIVE PROTEIN"/>
    <property type="match status" value="1"/>
</dbReference>
<sequence>MDGGLSQPLRMISGAAAVVFGGIFSVSLASSLTIKVLKGAAEAKRKKVAPPCKICKGKGFYTCKLCKANSTIEWSPLHDPIFINPCVCPTCEGNRIQRCLNCLGKATIASSLLVSLPSGNVSGDASLLFVKFWFSSPSRRSGHQKRVAAKERPRSGEWSTHERLRFHTSA</sequence>
<evidence type="ECO:0000313" key="2">
    <source>
        <dbReference type="EMBL" id="KAG9459710.1"/>
    </source>
</evidence>
<evidence type="ECO:0000256" key="1">
    <source>
        <dbReference type="SAM" id="Phobius"/>
    </source>
</evidence>
<accession>A0AAV7FES9</accession>
<keyword evidence="3" id="KW-1185">Reference proteome</keyword>
<gene>
    <name evidence="2" type="ORF">H6P81_004218</name>
</gene>
<keyword evidence="1" id="KW-0812">Transmembrane</keyword>
<dbReference type="EMBL" id="JAINDJ010000002">
    <property type="protein sequence ID" value="KAG9459710.1"/>
    <property type="molecule type" value="Genomic_DNA"/>
</dbReference>
<protein>
    <submittedName>
        <fullName evidence="2">Uncharacterized protein</fullName>
    </submittedName>
</protein>
<keyword evidence="1" id="KW-1133">Transmembrane helix</keyword>
<dbReference type="Proteomes" id="UP000825729">
    <property type="component" value="Unassembled WGS sequence"/>
</dbReference>
<keyword evidence="1" id="KW-0472">Membrane</keyword>
<dbReference type="SUPFAM" id="SSF57938">
    <property type="entry name" value="DnaJ/Hsp40 cysteine-rich domain"/>
    <property type="match status" value="1"/>
</dbReference>
<organism evidence="2 3">
    <name type="scientific">Aristolochia fimbriata</name>
    <name type="common">White veined hardy Dutchman's pipe vine</name>
    <dbReference type="NCBI Taxonomy" id="158543"/>
    <lineage>
        <taxon>Eukaryota</taxon>
        <taxon>Viridiplantae</taxon>
        <taxon>Streptophyta</taxon>
        <taxon>Embryophyta</taxon>
        <taxon>Tracheophyta</taxon>
        <taxon>Spermatophyta</taxon>
        <taxon>Magnoliopsida</taxon>
        <taxon>Magnoliidae</taxon>
        <taxon>Piperales</taxon>
        <taxon>Aristolochiaceae</taxon>
        <taxon>Aristolochia</taxon>
    </lineage>
</organism>